<dbReference type="EMBL" id="PDEP01000009">
    <property type="protein sequence ID" value="PEN06285.1"/>
    <property type="molecule type" value="Genomic_DNA"/>
</dbReference>
<comment type="caution">
    <text evidence="2">The sequence shown here is derived from an EMBL/GenBank/DDBJ whole genome shotgun (WGS) entry which is preliminary data.</text>
</comment>
<evidence type="ECO:0000256" key="1">
    <source>
        <dbReference type="SAM" id="Phobius"/>
    </source>
</evidence>
<accession>A0A2H3NKB4</accession>
<dbReference type="AlphaFoldDB" id="A0A2H3NKB4"/>
<feature type="transmembrane region" description="Helical" evidence="1">
    <location>
        <begin position="126"/>
        <end position="148"/>
    </location>
</feature>
<proteinExistence type="predicted"/>
<protein>
    <submittedName>
        <fullName evidence="2">Uncharacterized protein</fullName>
    </submittedName>
</protein>
<keyword evidence="1" id="KW-1133">Transmembrane helix</keyword>
<gene>
    <name evidence="2" type="ORF">CRI93_10720</name>
</gene>
<name>A0A2H3NKB4_9BACT</name>
<reference evidence="2 3" key="1">
    <citation type="submission" date="2017-10" db="EMBL/GenBank/DDBJ databases">
        <title>Draft genome of Longimonas halophila.</title>
        <authorList>
            <person name="Goh K.M."/>
            <person name="Shamsir M.S."/>
            <person name="Lim S.W."/>
        </authorList>
    </citation>
    <scope>NUCLEOTIDE SEQUENCE [LARGE SCALE GENOMIC DNA]</scope>
    <source>
        <strain evidence="2 3">KCTC 42399</strain>
    </source>
</reference>
<keyword evidence="3" id="KW-1185">Reference proteome</keyword>
<keyword evidence="1" id="KW-0812">Transmembrane</keyword>
<organism evidence="2 3">
    <name type="scientific">Longimonas halophila</name>
    <dbReference type="NCBI Taxonomy" id="1469170"/>
    <lineage>
        <taxon>Bacteria</taxon>
        <taxon>Pseudomonadati</taxon>
        <taxon>Rhodothermota</taxon>
        <taxon>Rhodothermia</taxon>
        <taxon>Rhodothermales</taxon>
        <taxon>Salisaetaceae</taxon>
        <taxon>Longimonas</taxon>
    </lineage>
</organism>
<sequence>MPPTHPAFLLYRRLLMDPDSTDYWNRVHAHIDALLDRPIEEHEVYLDEHCPNAKMRRDVKSWLAYIYTPTDVLDESVATYARTLLDDTPPPERPPLWNAGVVDAEDSSSTESPPAAPSSSRSVQRWMWVSFVVVSMIVAGALVLWWHADA</sequence>
<evidence type="ECO:0000313" key="2">
    <source>
        <dbReference type="EMBL" id="PEN06285.1"/>
    </source>
</evidence>
<dbReference type="Proteomes" id="UP000221024">
    <property type="component" value="Unassembled WGS sequence"/>
</dbReference>
<keyword evidence="1" id="KW-0472">Membrane</keyword>
<evidence type="ECO:0000313" key="3">
    <source>
        <dbReference type="Proteomes" id="UP000221024"/>
    </source>
</evidence>